<evidence type="ECO:0000313" key="3">
    <source>
        <dbReference type="EMBL" id="SHH97511.1"/>
    </source>
</evidence>
<dbReference type="CDD" id="cd00156">
    <property type="entry name" value="REC"/>
    <property type="match status" value="1"/>
</dbReference>
<dbReference type="STRING" id="996342.SAMN05443551_3850"/>
<sequence length="120" mass="13321">MNVLIVQNKPFLGELWQRHLQRHAHTAEIATDQESAIAKLSETYFPIIILDVVLDEGSAFAVADYASYRHPDARVIFVTNTSFFSDGSIFQLCSNACAFVPSATQPEDLAAMVEHYAKTS</sequence>
<dbReference type="InterPro" id="IPR011006">
    <property type="entry name" value="CheY-like_superfamily"/>
</dbReference>
<feature type="modified residue" description="4-aspartylphosphate" evidence="1">
    <location>
        <position position="51"/>
    </location>
</feature>
<dbReference type="InterPro" id="IPR001789">
    <property type="entry name" value="Sig_transdc_resp-reg_receiver"/>
</dbReference>
<gene>
    <name evidence="3" type="ORF">SAMN05443551_3850</name>
</gene>
<dbReference type="GO" id="GO:0000160">
    <property type="term" value="P:phosphorelay signal transduction system"/>
    <property type="evidence" value="ECO:0007669"/>
    <property type="project" value="InterPro"/>
</dbReference>
<organism evidence="3 4">
    <name type="scientific">Marivita hallyeonensis</name>
    <dbReference type="NCBI Taxonomy" id="996342"/>
    <lineage>
        <taxon>Bacteria</taxon>
        <taxon>Pseudomonadati</taxon>
        <taxon>Pseudomonadota</taxon>
        <taxon>Alphaproteobacteria</taxon>
        <taxon>Rhodobacterales</taxon>
        <taxon>Roseobacteraceae</taxon>
        <taxon>Marivita</taxon>
    </lineage>
</organism>
<accession>A0A1M5XCG8</accession>
<protein>
    <submittedName>
        <fullName evidence="3">Response regulator receiver domain-containing protein</fullName>
    </submittedName>
</protein>
<dbReference type="RefSeq" id="WP_072779720.1">
    <property type="nucleotide sequence ID" value="NZ_FQXC01000006.1"/>
</dbReference>
<evidence type="ECO:0000313" key="4">
    <source>
        <dbReference type="Proteomes" id="UP000184221"/>
    </source>
</evidence>
<dbReference type="AlphaFoldDB" id="A0A1M5XCG8"/>
<keyword evidence="4" id="KW-1185">Reference proteome</keyword>
<keyword evidence="1" id="KW-0597">Phosphoprotein</keyword>
<dbReference type="Proteomes" id="UP000184221">
    <property type="component" value="Unassembled WGS sequence"/>
</dbReference>
<dbReference type="SUPFAM" id="SSF52172">
    <property type="entry name" value="CheY-like"/>
    <property type="match status" value="1"/>
</dbReference>
<feature type="domain" description="Response regulatory" evidence="2">
    <location>
        <begin position="2"/>
        <end position="117"/>
    </location>
</feature>
<name>A0A1M5XCG8_9RHOB</name>
<dbReference type="EMBL" id="FQXC01000006">
    <property type="protein sequence ID" value="SHH97511.1"/>
    <property type="molecule type" value="Genomic_DNA"/>
</dbReference>
<evidence type="ECO:0000259" key="2">
    <source>
        <dbReference type="PROSITE" id="PS50110"/>
    </source>
</evidence>
<dbReference type="Gene3D" id="3.40.50.2300">
    <property type="match status" value="1"/>
</dbReference>
<dbReference type="OrthoDB" id="7874292at2"/>
<evidence type="ECO:0000256" key="1">
    <source>
        <dbReference type="PROSITE-ProRule" id="PRU00169"/>
    </source>
</evidence>
<proteinExistence type="predicted"/>
<dbReference type="PROSITE" id="PS50110">
    <property type="entry name" value="RESPONSE_REGULATORY"/>
    <property type="match status" value="1"/>
</dbReference>
<reference evidence="3 4" key="1">
    <citation type="submission" date="2016-11" db="EMBL/GenBank/DDBJ databases">
        <authorList>
            <person name="Jaros S."/>
            <person name="Januszkiewicz K."/>
            <person name="Wedrychowicz H."/>
        </authorList>
    </citation>
    <scope>NUCLEOTIDE SEQUENCE [LARGE SCALE GENOMIC DNA]</scope>
    <source>
        <strain evidence="3 4">DSM 29431</strain>
    </source>
</reference>